<organism evidence="8 9">
    <name type="scientific">Brachionus calyciflorus</name>
    <dbReference type="NCBI Taxonomy" id="104777"/>
    <lineage>
        <taxon>Eukaryota</taxon>
        <taxon>Metazoa</taxon>
        <taxon>Spiralia</taxon>
        <taxon>Gnathifera</taxon>
        <taxon>Rotifera</taxon>
        <taxon>Eurotatoria</taxon>
        <taxon>Monogononta</taxon>
        <taxon>Pseudotrocha</taxon>
        <taxon>Ploima</taxon>
        <taxon>Brachionidae</taxon>
        <taxon>Brachionus</taxon>
    </lineage>
</organism>
<proteinExistence type="inferred from homology"/>
<dbReference type="InterPro" id="IPR000960">
    <property type="entry name" value="Flavin_mOase"/>
</dbReference>
<dbReference type="Proteomes" id="UP000663879">
    <property type="component" value="Unassembled WGS sequence"/>
</dbReference>
<keyword evidence="3 6" id="KW-0274">FAD</keyword>
<dbReference type="Gene3D" id="3.50.50.60">
    <property type="entry name" value="FAD/NAD(P)-binding domain"/>
    <property type="match status" value="2"/>
</dbReference>
<keyword evidence="6" id="KW-0256">Endoplasmic reticulum</keyword>
<evidence type="ECO:0000313" key="9">
    <source>
        <dbReference type="Proteomes" id="UP000663879"/>
    </source>
</evidence>
<keyword evidence="6 7" id="KW-0503">Monooxygenase</keyword>
<name>A0A813WSW6_9BILA</name>
<comment type="caution">
    <text evidence="8">The sequence shown here is derived from an EMBL/GenBank/DDBJ whole genome shotgun (WGS) entry which is preliminary data.</text>
</comment>
<reference evidence="8" key="1">
    <citation type="submission" date="2021-02" db="EMBL/GenBank/DDBJ databases">
        <authorList>
            <person name="Nowell W R."/>
        </authorList>
    </citation>
    <scope>NUCLEOTIDE SEQUENCE</scope>
    <source>
        <strain evidence="8">Ploen Becks lab</strain>
    </source>
</reference>
<evidence type="ECO:0000256" key="1">
    <source>
        <dbReference type="ARBA" id="ARBA00009183"/>
    </source>
</evidence>
<dbReference type="GO" id="GO:0050660">
    <property type="term" value="F:flavin adenine dinucleotide binding"/>
    <property type="evidence" value="ECO:0007669"/>
    <property type="project" value="InterPro"/>
</dbReference>
<evidence type="ECO:0000256" key="2">
    <source>
        <dbReference type="ARBA" id="ARBA00022630"/>
    </source>
</evidence>
<comment type="subcellular location">
    <subcellularLocation>
        <location evidence="6">Endoplasmic reticulum membrane</location>
    </subcellularLocation>
</comment>
<dbReference type="AlphaFoldDB" id="A0A813WSW6"/>
<evidence type="ECO:0000256" key="6">
    <source>
        <dbReference type="PIRNR" id="PIRNR000332"/>
    </source>
</evidence>
<evidence type="ECO:0000256" key="4">
    <source>
        <dbReference type="ARBA" id="ARBA00022857"/>
    </source>
</evidence>
<keyword evidence="5 6" id="KW-0560">Oxidoreductase</keyword>
<keyword evidence="6" id="KW-0472">Membrane</keyword>
<dbReference type="EC" id="1.-.-.-" evidence="7"/>
<dbReference type="GO" id="GO:0005789">
    <property type="term" value="C:endoplasmic reticulum membrane"/>
    <property type="evidence" value="ECO:0007669"/>
    <property type="project" value="UniProtKB-SubCell"/>
</dbReference>
<dbReference type="PIRSF" id="PIRSF000332">
    <property type="entry name" value="FMO"/>
    <property type="match status" value="1"/>
</dbReference>
<evidence type="ECO:0000256" key="7">
    <source>
        <dbReference type="RuleBase" id="RU361177"/>
    </source>
</evidence>
<evidence type="ECO:0000256" key="5">
    <source>
        <dbReference type="ARBA" id="ARBA00023002"/>
    </source>
</evidence>
<keyword evidence="2 6" id="KW-0285">Flavoprotein</keyword>
<dbReference type="PANTHER" id="PTHR23023">
    <property type="entry name" value="DIMETHYLANILINE MONOOXYGENASE"/>
    <property type="match status" value="1"/>
</dbReference>
<evidence type="ECO:0000256" key="3">
    <source>
        <dbReference type="ARBA" id="ARBA00022827"/>
    </source>
</evidence>
<evidence type="ECO:0000313" key="8">
    <source>
        <dbReference type="EMBL" id="CAF0858155.1"/>
    </source>
</evidence>
<dbReference type="GO" id="GO:0004499">
    <property type="term" value="F:N,N-dimethylaniline monooxygenase activity"/>
    <property type="evidence" value="ECO:0007669"/>
    <property type="project" value="UniProtKB-UniRule"/>
</dbReference>
<dbReference type="InterPro" id="IPR050346">
    <property type="entry name" value="FMO-like"/>
</dbReference>
<sequence>MTGKKVAIIGAGKAGLVSAKYALEHGLKPVVFEKSNQIGGLWSRNLDTAIWNGLFTNVSKYTMMFHDHPWPKNAPIFNPAENVHEYLKTYSKKFNLNDKIQLNTKVESVKQLSNNKWELSTVDSWDKKTEIFDNLIIASGLHSKPRIPKISNSSKISGLQIHSSQFKLNDPKLKDKKVIILGCSLSGSEIAASLVGHAKSIVNIFPRTYLITPRLVTYKLTSDTGDKYKILPIDLFFNRRAFNYPDAKLSKKESEQIKLELFKRLFPYQTNKDKCHFNDLYVDLNQPNQEILIAISDYYLRYVQEGKIRPIKSRVLSFENESCALENGENLQCDVVVYCTGYNSAIDYLETKILDILKYDTSDHKFLMILYKCTFHPELENLALIGQTDGTFYCGDELQANWANMVFSGKRKLPKKELMLEEIDKETKRREKNRRSQYPYGNYVSVCDKLAKENAQLPNFGEIKQKNEHLYELLWNSGVNSNHYFLNEKMSIDVMNEIFEMDKREFQFEKKFQDLTLEDAVREFSKYYKLPDGIFKI</sequence>
<comment type="cofactor">
    <cofactor evidence="6 7">
        <name>FAD</name>
        <dbReference type="ChEBI" id="CHEBI:57692"/>
    </cofactor>
</comment>
<dbReference type="EMBL" id="CAJNOC010001361">
    <property type="protein sequence ID" value="CAF0858155.1"/>
    <property type="molecule type" value="Genomic_DNA"/>
</dbReference>
<comment type="similarity">
    <text evidence="1 6 7">Belongs to the FMO family.</text>
</comment>
<accession>A0A813WSW6</accession>
<dbReference type="InterPro" id="IPR020946">
    <property type="entry name" value="Flavin_mOase-like"/>
</dbReference>
<gene>
    <name evidence="8" type="ORF">OXX778_LOCUS9299</name>
</gene>
<dbReference type="InterPro" id="IPR036188">
    <property type="entry name" value="FAD/NAD-bd_sf"/>
</dbReference>
<dbReference type="SUPFAM" id="SSF51905">
    <property type="entry name" value="FAD/NAD(P)-binding domain"/>
    <property type="match status" value="1"/>
</dbReference>
<dbReference type="PRINTS" id="PR00370">
    <property type="entry name" value="FMOXYGENASE"/>
</dbReference>
<protein>
    <recommendedName>
        <fullName evidence="7">Flavin-containing monooxygenase</fullName>
        <ecNumber evidence="7">1.-.-.-</ecNumber>
    </recommendedName>
</protein>
<dbReference type="Pfam" id="PF00743">
    <property type="entry name" value="FMO-like"/>
    <property type="match status" value="1"/>
</dbReference>
<dbReference type="GO" id="GO:0050661">
    <property type="term" value="F:NADP binding"/>
    <property type="evidence" value="ECO:0007669"/>
    <property type="project" value="InterPro"/>
</dbReference>
<keyword evidence="4 6" id="KW-0521">NADP</keyword>
<keyword evidence="9" id="KW-1185">Reference proteome</keyword>
<dbReference type="OrthoDB" id="66881at2759"/>